<keyword evidence="3 6" id="KW-1133">Transmembrane helix</keyword>
<dbReference type="Pfam" id="PF04138">
    <property type="entry name" value="GtrA_DPMS_TM"/>
    <property type="match status" value="1"/>
</dbReference>
<dbReference type="RefSeq" id="WP_373413344.1">
    <property type="nucleotide sequence ID" value="NZ_PTIZ01000011.1"/>
</dbReference>
<evidence type="ECO:0000256" key="3">
    <source>
        <dbReference type="ARBA" id="ARBA00022989"/>
    </source>
</evidence>
<evidence type="ECO:0000256" key="6">
    <source>
        <dbReference type="SAM" id="Phobius"/>
    </source>
</evidence>
<reference evidence="8 9" key="1">
    <citation type="submission" date="2018-02" db="EMBL/GenBank/DDBJ databases">
        <title>Subsurface microbial communities from deep shales in Ohio and West Virginia, USA.</title>
        <authorList>
            <person name="Wrighton K."/>
        </authorList>
    </citation>
    <scope>NUCLEOTIDE SEQUENCE [LARGE SCALE GENOMIC DNA]</scope>
    <source>
        <strain evidence="8 9">OWC-DMM</strain>
    </source>
</reference>
<proteinExistence type="predicted"/>
<dbReference type="AlphaFoldDB" id="A0A2S6H9P0"/>
<feature type="transmembrane region" description="Helical" evidence="6">
    <location>
        <begin position="43"/>
        <end position="65"/>
    </location>
</feature>
<dbReference type="InterPro" id="IPR007267">
    <property type="entry name" value="GtrA_DPMS_TM"/>
</dbReference>
<feature type="transmembrane region" description="Helical" evidence="6">
    <location>
        <begin position="85"/>
        <end position="110"/>
    </location>
</feature>
<dbReference type="EMBL" id="PTIZ01000011">
    <property type="protein sequence ID" value="PPK74140.1"/>
    <property type="molecule type" value="Genomic_DNA"/>
</dbReference>
<organism evidence="8 9">
    <name type="scientific">Methylobacter tundripaludum</name>
    <dbReference type="NCBI Taxonomy" id="173365"/>
    <lineage>
        <taxon>Bacteria</taxon>
        <taxon>Pseudomonadati</taxon>
        <taxon>Pseudomonadota</taxon>
        <taxon>Gammaproteobacteria</taxon>
        <taxon>Methylococcales</taxon>
        <taxon>Methylococcaceae</taxon>
        <taxon>Methylobacter</taxon>
    </lineage>
</organism>
<accession>A0A2S6H9P0</accession>
<evidence type="ECO:0000259" key="7">
    <source>
        <dbReference type="Pfam" id="PF04138"/>
    </source>
</evidence>
<protein>
    <submittedName>
        <fullName evidence="8">Putative flippase GtrA</fullName>
    </submittedName>
</protein>
<evidence type="ECO:0000313" key="8">
    <source>
        <dbReference type="EMBL" id="PPK74140.1"/>
    </source>
</evidence>
<evidence type="ECO:0000256" key="4">
    <source>
        <dbReference type="ARBA" id="ARBA00023136"/>
    </source>
</evidence>
<keyword evidence="2 6" id="KW-0812">Transmembrane</keyword>
<dbReference type="Proteomes" id="UP000240010">
    <property type="component" value="Unassembled WGS sequence"/>
</dbReference>
<keyword evidence="4 6" id="KW-0472">Membrane</keyword>
<gene>
    <name evidence="8" type="ORF">B0F87_11171</name>
</gene>
<evidence type="ECO:0000256" key="2">
    <source>
        <dbReference type="ARBA" id="ARBA00022692"/>
    </source>
</evidence>
<feature type="transmembrane region" description="Helical" evidence="6">
    <location>
        <begin position="131"/>
        <end position="151"/>
    </location>
</feature>
<evidence type="ECO:0000313" key="9">
    <source>
        <dbReference type="Proteomes" id="UP000240010"/>
    </source>
</evidence>
<sequence>MQRRSQQKRSQQKRSQQKRSQQKRSWLTKSRCLANQHQTKIRFVLAGALNTGFGLGAYPALYYLLATQKLHELMLMGVQKVHYLIMLTTIPYYLIVLTVSQIVCVTFAFLTNKFLVFRTKGNYGAEFMKFITFHFSYFLVNLAALPVLVVFFGINPIIAQTSFAVMVIVSSYFWHSRITFSSK</sequence>
<dbReference type="GO" id="GO:0000271">
    <property type="term" value="P:polysaccharide biosynthetic process"/>
    <property type="evidence" value="ECO:0007669"/>
    <property type="project" value="InterPro"/>
</dbReference>
<evidence type="ECO:0000256" key="5">
    <source>
        <dbReference type="SAM" id="MobiDB-lite"/>
    </source>
</evidence>
<feature type="compositionally biased region" description="Basic residues" evidence="5">
    <location>
        <begin position="1"/>
        <end position="22"/>
    </location>
</feature>
<evidence type="ECO:0000256" key="1">
    <source>
        <dbReference type="ARBA" id="ARBA00004141"/>
    </source>
</evidence>
<comment type="caution">
    <text evidence="8">The sequence shown here is derived from an EMBL/GenBank/DDBJ whole genome shotgun (WGS) entry which is preliminary data.</text>
</comment>
<feature type="domain" description="GtrA/DPMS transmembrane" evidence="7">
    <location>
        <begin position="42"/>
        <end position="180"/>
    </location>
</feature>
<feature type="region of interest" description="Disordered" evidence="5">
    <location>
        <begin position="1"/>
        <end position="27"/>
    </location>
</feature>
<feature type="transmembrane region" description="Helical" evidence="6">
    <location>
        <begin position="157"/>
        <end position="174"/>
    </location>
</feature>
<name>A0A2S6H9P0_9GAMM</name>
<dbReference type="GO" id="GO:0016020">
    <property type="term" value="C:membrane"/>
    <property type="evidence" value="ECO:0007669"/>
    <property type="project" value="UniProtKB-SubCell"/>
</dbReference>
<comment type="subcellular location">
    <subcellularLocation>
        <location evidence="1">Membrane</location>
        <topology evidence="1">Multi-pass membrane protein</topology>
    </subcellularLocation>
</comment>